<dbReference type="Pfam" id="PF06305">
    <property type="entry name" value="LapA_dom"/>
    <property type="match status" value="1"/>
</dbReference>
<keyword evidence="4 5" id="KW-0472">Membrane</keyword>
<sequence>MFKLISLLFTSAFLLLGLVLGVLNPHLAEFDLFFYHVEFPLGLAMAVMLVIGMLIGALLIKMQVTQLKWRLGKQTRLNQKQSDEMVHMKKQLLEAKQQKSLDAIQPANQNNHLPSP</sequence>
<proteinExistence type="predicted"/>
<evidence type="ECO:0000313" key="7">
    <source>
        <dbReference type="EMBL" id="QKI89137.1"/>
    </source>
</evidence>
<evidence type="ECO:0000256" key="3">
    <source>
        <dbReference type="ARBA" id="ARBA00022989"/>
    </source>
</evidence>
<dbReference type="RefSeq" id="WP_173284997.1">
    <property type="nucleotide sequence ID" value="NZ_CP054020.1"/>
</dbReference>
<feature type="transmembrane region" description="Helical" evidence="5">
    <location>
        <begin position="37"/>
        <end position="60"/>
    </location>
</feature>
<evidence type="ECO:0000259" key="6">
    <source>
        <dbReference type="Pfam" id="PF06305"/>
    </source>
</evidence>
<gene>
    <name evidence="7" type="ORF">HQN79_05945</name>
</gene>
<keyword evidence="2 5" id="KW-0812">Transmembrane</keyword>
<dbReference type="AlphaFoldDB" id="A0A7D4NR55"/>
<feature type="domain" description="Lipopolysaccharide assembly protein A" evidence="6">
    <location>
        <begin position="24"/>
        <end position="84"/>
    </location>
</feature>
<keyword evidence="1" id="KW-1003">Cell membrane</keyword>
<evidence type="ECO:0000256" key="4">
    <source>
        <dbReference type="ARBA" id="ARBA00023136"/>
    </source>
</evidence>
<organism evidence="7 8">
    <name type="scientific">Thiomicrorhabdus xiamenensis</name>
    <dbReference type="NCBI Taxonomy" id="2739063"/>
    <lineage>
        <taxon>Bacteria</taxon>
        <taxon>Pseudomonadati</taxon>
        <taxon>Pseudomonadota</taxon>
        <taxon>Gammaproteobacteria</taxon>
        <taxon>Thiotrichales</taxon>
        <taxon>Piscirickettsiaceae</taxon>
        <taxon>Thiomicrorhabdus</taxon>
    </lineage>
</organism>
<name>A0A7D4NR55_9GAMM</name>
<dbReference type="GO" id="GO:0005886">
    <property type="term" value="C:plasma membrane"/>
    <property type="evidence" value="ECO:0007669"/>
    <property type="project" value="InterPro"/>
</dbReference>
<dbReference type="InterPro" id="IPR010445">
    <property type="entry name" value="LapA_dom"/>
</dbReference>
<evidence type="ECO:0000256" key="5">
    <source>
        <dbReference type="SAM" id="Phobius"/>
    </source>
</evidence>
<protein>
    <submittedName>
        <fullName evidence="7">LapA family protein</fullName>
    </submittedName>
</protein>
<reference evidence="7 8" key="1">
    <citation type="submission" date="2020-05" db="EMBL/GenBank/DDBJ databases">
        <title>Thiomicrorhabdus sediminis sp.nov. and Thiomicrorhabdus xiamenensis sp.nov., novel sulfur-oxidizing bacteria isolated from coastal sediment.</title>
        <authorList>
            <person name="Liu X."/>
        </authorList>
    </citation>
    <scope>NUCLEOTIDE SEQUENCE [LARGE SCALE GENOMIC DNA]</scope>
    <source>
        <strain evidence="7 8">G2</strain>
    </source>
</reference>
<dbReference type="Proteomes" id="UP000504724">
    <property type="component" value="Chromosome"/>
</dbReference>
<evidence type="ECO:0000313" key="8">
    <source>
        <dbReference type="Proteomes" id="UP000504724"/>
    </source>
</evidence>
<dbReference type="EMBL" id="CP054020">
    <property type="protein sequence ID" value="QKI89137.1"/>
    <property type="molecule type" value="Genomic_DNA"/>
</dbReference>
<evidence type="ECO:0000256" key="1">
    <source>
        <dbReference type="ARBA" id="ARBA00022475"/>
    </source>
</evidence>
<keyword evidence="3 5" id="KW-1133">Transmembrane helix</keyword>
<accession>A0A7D4NR55</accession>
<dbReference type="KEGG" id="txa:HQN79_05945"/>
<evidence type="ECO:0000256" key="2">
    <source>
        <dbReference type="ARBA" id="ARBA00022692"/>
    </source>
</evidence>
<keyword evidence="8" id="KW-1185">Reference proteome</keyword>